<feature type="transmembrane region" description="Helical" evidence="9">
    <location>
        <begin position="6"/>
        <end position="27"/>
    </location>
</feature>
<dbReference type="AlphaFoldDB" id="A0A0N9ZMG2"/>
<sequence length="486" mass="56306">MEETSLSVVMAIGIGIATLGWCILWWWNDIRYALPVNLRCARGGMRLPPGYMGIPFFGEMLTFIWYFKFLGRPDEYIDSKRRKFGDGAGMFRTHMFGSPAIIAYTPQINKLALTSDEYFYQQWPSFQLMGSTSLVAVHGDAHNRLRAFVIRAVNQPNPLRQIAEMVQPRIIFSLDLWAQKGTISVYDEVKKVTFENIGKYFAGFEPGPRLDTLAQLFKDMVCGFRAYPLNFPGTAFHRALQSRKKVSMIFQEEMERRKKSEDKVAKKDLLEGLMRMEDEEGKQLRDVEVLDNIVSLVVGGYESTVLALMWTFYFLAKNPHVLKRLREEHTNIKRQRQNEEFITYDEILKCTYTSKVVEEIIRMANISAFVFRTASQDVEYNGYVIPKGWKVICWLRYLHTNPEHYESPMCFNPDRWDEPPKPGTNLVFGRGSRLCAGNMLAQLQLSIMIHHLAIGYRWELVNPDSKMLFLPHPKPEDGVEINVFKI</sequence>
<feature type="transmembrane region" description="Helical" evidence="9">
    <location>
        <begin position="48"/>
        <end position="67"/>
    </location>
</feature>
<comment type="similarity">
    <text evidence="8">Belongs to the cytochrome P450 family.</text>
</comment>
<dbReference type="PROSITE" id="PS00086">
    <property type="entry name" value="CYTOCHROME_P450"/>
    <property type="match status" value="1"/>
</dbReference>
<keyword evidence="2 9" id="KW-0812">Transmembrane</keyword>
<dbReference type="GO" id="GO:0005506">
    <property type="term" value="F:iron ion binding"/>
    <property type="evidence" value="ECO:0007669"/>
    <property type="project" value="InterPro"/>
</dbReference>
<keyword evidence="3 7" id="KW-0479">Metal-binding</keyword>
<dbReference type="InterPro" id="IPR001128">
    <property type="entry name" value="Cyt_P450"/>
</dbReference>
<dbReference type="GO" id="GO:0010268">
    <property type="term" value="P:brassinosteroid homeostasis"/>
    <property type="evidence" value="ECO:0007669"/>
    <property type="project" value="TreeGrafter"/>
</dbReference>
<dbReference type="PANTHER" id="PTHR24286:SF12">
    <property type="entry name" value="CYTOCHROME P450 FAMILY PROTEIN, EXPRESSED"/>
    <property type="match status" value="1"/>
</dbReference>
<evidence type="ECO:0000256" key="3">
    <source>
        <dbReference type="ARBA" id="ARBA00022723"/>
    </source>
</evidence>
<evidence type="ECO:0000256" key="6">
    <source>
        <dbReference type="ARBA" id="ARBA00023004"/>
    </source>
</evidence>
<dbReference type="SUPFAM" id="SSF48264">
    <property type="entry name" value="Cytochrome P450"/>
    <property type="match status" value="1"/>
</dbReference>
<dbReference type="InterPro" id="IPR002401">
    <property type="entry name" value="Cyt_P450_E_grp-I"/>
</dbReference>
<dbReference type="PANTHER" id="PTHR24286">
    <property type="entry name" value="CYTOCHROME P450 26"/>
    <property type="match status" value="1"/>
</dbReference>
<dbReference type="InterPro" id="IPR017972">
    <property type="entry name" value="Cyt_P450_CS"/>
</dbReference>
<evidence type="ECO:0000256" key="1">
    <source>
        <dbReference type="ARBA" id="ARBA00004167"/>
    </source>
</evidence>
<feature type="transmembrane region" description="Helical" evidence="9">
    <location>
        <begin position="293"/>
        <end position="316"/>
    </location>
</feature>
<evidence type="ECO:0000313" key="10">
    <source>
        <dbReference type="EMBL" id="ALI58398.1"/>
    </source>
</evidence>
<dbReference type="Gene3D" id="1.10.630.10">
    <property type="entry name" value="Cytochrome P450"/>
    <property type="match status" value="1"/>
</dbReference>
<keyword evidence="6 7" id="KW-0408">Iron</keyword>
<evidence type="ECO:0000256" key="7">
    <source>
        <dbReference type="PIRSR" id="PIRSR602401-1"/>
    </source>
</evidence>
<evidence type="ECO:0000256" key="2">
    <source>
        <dbReference type="ARBA" id="ARBA00022692"/>
    </source>
</evidence>
<keyword evidence="8" id="KW-0503">Monooxygenase</keyword>
<keyword evidence="4 9" id="KW-1133">Transmembrane helix</keyword>
<dbReference type="GO" id="GO:0016125">
    <property type="term" value="P:sterol metabolic process"/>
    <property type="evidence" value="ECO:0007669"/>
    <property type="project" value="TreeGrafter"/>
</dbReference>
<dbReference type="InterPro" id="IPR036396">
    <property type="entry name" value="Cyt_P450_sf"/>
</dbReference>
<comment type="subcellular location">
    <subcellularLocation>
        <location evidence="1">Membrane</location>
        <topology evidence="1">Single-pass membrane protein</topology>
    </subcellularLocation>
</comment>
<evidence type="ECO:0000256" key="9">
    <source>
        <dbReference type="SAM" id="Phobius"/>
    </source>
</evidence>
<dbReference type="GO" id="GO:0004497">
    <property type="term" value="F:monooxygenase activity"/>
    <property type="evidence" value="ECO:0007669"/>
    <property type="project" value="UniProtKB-KW"/>
</dbReference>
<proteinExistence type="evidence at transcript level"/>
<reference evidence="10" key="1">
    <citation type="submission" date="2015-05" db="EMBL/GenBank/DDBJ databases">
        <title>Isolation of four different cDNAs encoding ent-kaurenoic acid oxidase in Scoparia dulcis.</title>
        <authorList>
            <person name="Taguchi Y."/>
            <person name="Yamamura Y."/>
        </authorList>
    </citation>
    <scope>NUCLEOTIDE SEQUENCE</scope>
</reference>
<gene>
    <name evidence="10" type="primary">KAO4</name>
</gene>
<keyword evidence="7 8" id="KW-0349">Heme</keyword>
<dbReference type="GO" id="GO:0016020">
    <property type="term" value="C:membrane"/>
    <property type="evidence" value="ECO:0007669"/>
    <property type="project" value="UniProtKB-SubCell"/>
</dbReference>
<dbReference type="GO" id="GO:0016705">
    <property type="term" value="F:oxidoreductase activity, acting on paired donors, with incorporation or reduction of molecular oxygen"/>
    <property type="evidence" value="ECO:0007669"/>
    <property type="project" value="InterPro"/>
</dbReference>
<dbReference type="GO" id="GO:0020037">
    <property type="term" value="F:heme binding"/>
    <property type="evidence" value="ECO:0007669"/>
    <property type="project" value="InterPro"/>
</dbReference>
<evidence type="ECO:0000256" key="5">
    <source>
        <dbReference type="ARBA" id="ARBA00023002"/>
    </source>
</evidence>
<dbReference type="Pfam" id="PF00067">
    <property type="entry name" value="p450"/>
    <property type="match status" value="1"/>
</dbReference>
<keyword evidence="9" id="KW-0472">Membrane</keyword>
<accession>A0A0N9ZMG2</accession>
<organism evidence="10">
    <name type="scientific">Scoparia dulcis</name>
    <name type="common">Sweet broom</name>
    <name type="synonym">Capraria dulcis</name>
    <dbReference type="NCBI Taxonomy" id="107240"/>
    <lineage>
        <taxon>Eukaryota</taxon>
        <taxon>Viridiplantae</taxon>
        <taxon>Streptophyta</taxon>
        <taxon>Embryophyta</taxon>
        <taxon>Tracheophyta</taxon>
        <taxon>Spermatophyta</taxon>
        <taxon>Magnoliopsida</taxon>
        <taxon>eudicotyledons</taxon>
        <taxon>Gunneridae</taxon>
        <taxon>Pentapetalae</taxon>
        <taxon>asterids</taxon>
        <taxon>lamiids</taxon>
        <taxon>Lamiales</taxon>
        <taxon>Plantaginaceae</taxon>
        <taxon>Gratioleae</taxon>
        <taxon>Scoparia</taxon>
    </lineage>
</organism>
<dbReference type="PRINTS" id="PR00463">
    <property type="entry name" value="EP450I"/>
</dbReference>
<comment type="cofactor">
    <cofactor evidence="7">
        <name>heme</name>
        <dbReference type="ChEBI" id="CHEBI:30413"/>
    </cofactor>
</comment>
<keyword evidence="5 8" id="KW-0560">Oxidoreductase</keyword>
<feature type="binding site" description="axial binding residue" evidence="7">
    <location>
        <position position="435"/>
    </location>
    <ligand>
        <name>heme</name>
        <dbReference type="ChEBI" id="CHEBI:30413"/>
    </ligand>
    <ligandPart>
        <name>Fe</name>
        <dbReference type="ChEBI" id="CHEBI:18248"/>
    </ligandPart>
</feature>
<name>A0A0N9ZMG2_SCODU</name>
<protein>
    <submittedName>
        <fullName evidence="10">Ent-kaurenoic acid oxidase 4</fullName>
    </submittedName>
</protein>
<evidence type="ECO:0000256" key="8">
    <source>
        <dbReference type="RuleBase" id="RU000461"/>
    </source>
</evidence>
<evidence type="ECO:0000256" key="4">
    <source>
        <dbReference type="ARBA" id="ARBA00022989"/>
    </source>
</evidence>
<dbReference type="EMBL" id="KR936137">
    <property type="protein sequence ID" value="ALI58398.1"/>
    <property type="molecule type" value="mRNA"/>
</dbReference>
<dbReference type="GO" id="GO:0016132">
    <property type="term" value="P:brassinosteroid biosynthetic process"/>
    <property type="evidence" value="ECO:0007669"/>
    <property type="project" value="TreeGrafter"/>
</dbReference>
<dbReference type="PRINTS" id="PR00385">
    <property type="entry name" value="P450"/>
</dbReference>